<proteinExistence type="predicted"/>
<accession>A0A0S4WE05</accession>
<evidence type="ECO:0000313" key="1">
    <source>
        <dbReference type="EMBL" id="CUV45033.1"/>
    </source>
</evidence>
<dbReference type="AlphaFoldDB" id="A0A0S4WE05"/>
<sequence>MFRHIRAGMEVLSKRGRVPDWEPADGIDRPALRQMSRFLAKVGLEVLAHKTLKVPSWNEELVNCSELDELRRFARYNEGEIWPFTTRTLYPINAVFRDGDEYFELLNEFDILYTRSSEAYLVIALFGVEFVLNLGGRENDGYRQWLEAHGWASPLYVGKNV</sequence>
<dbReference type="EMBL" id="LN899827">
    <property type="protein sequence ID" value="CUV45033.1"/>
    <property type="molecule type" value="Genomic_DNA"/>
</dbReference>
<reference evidence="1" key="1">
    <citation type="submission" date="2015-10" db="EMBL/GenBank/DDBJ databases">
        <authorList>
            <person name="Gilbert D.G."/>
        </authorList>
    </citation>
    <scope>NUCLEOTIDE SEQUENCE</scope>
    <source>
        <strain evidence="1">Phyl III-seqv23</strain>
    </source>
</reference>
<name>A0A0S4WE05_RALSL</name>
<organism evidence="1">
    <name type="scientific">Ralstonia solanacearum</name>
    <name type="common">Pseudomonas solanacearum</name>
    <dbReference type="NCBI Taxonomy" id="305"/>
    <lineage>
        <taxon>Bacteria</taxon>
        <taxon>Pseudomonadati</taxon>
        <taxon>Pseudomonadota</taxon>
        <taxon>Betaproteobacteria</taxon>
        <taxon>Burkholderiales</taxon>
        <taxon>Burkholderiaceae</taxon>
        <taxon>Ralstonia</taxon>
        <taxon>Ralstonia solanacearum species complex</taxon>
    </lineage>
</organism>
<gene>
    <name evidence="1" type="ORF">TO10_v1_240020</name>
</gene>
<protein>
    <submittedName>
        <fullName evidence="1">Uncharacterized protein</fullName>
    </submittedName>
</protein>